<reference evidence="1 2" key="1">
    <citation type="journal article" date="2024" name="Chem. Sci.">
        <title>Discovery of megapolipeptins by genome mining of a Burkholderiales bacteria collection.</title>
        <authorList>
            <person name="Paulo B.S."/>
            <person name="Recchia M.J.J."/>
            <person name="Lee S."/>
            <person name="Fergusson C.H."/>
            <person name="Romanowski S.B."/>
            <person name="Hernandez A."/>
            <person name="Krull N."/>
            <person name="Liu D.Y."/>
            <person name="Cavanagh H."/>
            <person name="Bos A."/>
            <person name="Gray C.A."/>
            <person name="Murphy B.T."/>
            <person name="Linington R.G."/>
            <person name="Eustaquio A.S."/>
        </authorList>
    </citation>
    <scope>NUCLEOTIDE SEQUENCE [LARGE SCALE GENOMIC DNA]</scope>
    <source>
        <strain evidence="1 2">RL21-008-BIB-B</strain>
    </source>
</reference>
<comment type="caution">
    <text evidence="1">The sequence shown here is derived from an EMBL/GenBank/DDBJ whole genome shotgun (WGS) entry which is preliminary data.</text>
</comment>
<evidence type="ECO:0008006" key="3">
    <source>
        <dbReference type="Google" id="ProtNLM"/>
    </source>
</evidence>
<evidence type="ECO:0000313" key="2">
    <source>
        <dbReference type="Proteomes" id="UP001629214"/>
    </source>
</evidence>
<protein>
    <recommendedName>
        <fullName evidence="3">DUF3892 domain-containing protein</fullName>
    </recommendedName>
</protein>
<name>A0ABW8ZA87_9BURK</name>
<evidence type="ECO:0000313" key="1">
    <source>
        <dbReference type="EMBL" id="MFL9879685.1"/>
    </source>
</evidence>
<organism evidence="1 2">
    <name type="scientific">Herbaspirillum rhizosphaerae</name>
    <dbReference type="NCBI Taxonomy" id="346179"/>
    <lineage>
        <taxon>Bacteria</taxon>
        <taxon>Pseudomonadati</taxon>
        <taxon>Pseudomonadota</taxon>
        <taxon>Betaproteobacteria</taxon>
        <taxon>Burkholderiales</taxon>
        <taxon>Oxalobacteraceae</taxon>
        <taxon>Herbaspirillum</taxon>
    </lineage>
</organism>
<proteinExistence type="predicted"/>
<dbReference type="Proteomes" id="UP001629214">
    <property type="component" value="Unassembled WGS sequence"/>
</dbReference>
<keyword evidence="2" id="KW-1185">Reference proteome</keyword>
<dbReference type="RefSeq" id="WP_408168783.1">
    <property type="nucleotide sequence ID" value="NZ_JAQQFR010000009.1"/>
</dbReference>
<accession>A0ABW8ZA87</accession>
<gene>
    <name evidence="1" type="ORF">PQR63_14895</name>
</gene>
<dbReference type="EMBL" id="JAQQFR010000009">
    <property type="protein sequence ID" value="MFL9879685.1"/>
    <property type="molecule type" value="Genomic_DNA"/>
</dbReference>
<sequence>MPIIRVITAVNYNKQGNVQYVRWGLANTDTNRWAVAPSDSHVIHVLEALKYGEEVWTVFVDGDKVLPGPRVQAVKVHPGLKTIALMHTEGEEPKHKLEQIAVF</sequence>